<protein>
    <recommendedName>
        <fullName evidence="4">Flotillin-like</fullName>
    </recommendedName>
</protein>
<evidence type="ECO:0000256" key="5">
    <source>
        <dbReference type="SAM" id="Coils"/>
    </source>
</evidence>
<dbReference type="PANTHER" id="PTHR13806">
    <property type="entry name" value="FLOTILLIN-RELATED"/>
    <property type="match status" value="1"/>
</dbReference>
<dbReference type="Pfam" id="PF01145">
    <property type="entry name" value="Band_7"/>
    <property type="match status" value="1"/>
</dbReference>
<dbReference type="AlphaFoldDB" id="A0A5J9UH56"/>
<accession>A0A5J9UH56</accession>
<dbReference type="OrthoDB" id="6080404at2759"/>
<dbReference type="GO" id="GO:0005901">
    <property type="term" value="C:caveola"/>
    <property type="evidence" value="ECO:0007669"/>
    <property type="project" value="UniProtKB-SubCell"/>
</dbReference>
<comment type="similarity">
    <text evidence="1 4">Belongs to the band 7/mec-2 family. Flotillin subfamily.</text>
</comment>
<comment type="caution">
    <text evidence="7">The sequence shown here is derived from an EMBL/GenBank/DDBJ whole genome shotgun (WGS) entry which is preliminary data.</text>
</comment>
<reference evidence="7 8" key="1">
    <citation type="journal article" date="2019" name="Sci. Rep.">
        <title>A high-quality genome of Eragrostis curvula grass provides insights into Poaceae evolution and supports new strategies to enhance forage quality.</title>
        <authorList>
            <person name="Carballo J."/>
            <person name="Santos B.A.C.M."/>
            <person name="Zappacosta D."/>
            <person name="Garbus I."/>
            <person name="Selva J.P."/>
            <person name="Gallo C.A."/>
            <person name="Diaz A."/>
            <person name="Albertini E."/>
            <person name="Caccamo M."/>
            <person name="Echenique V."/>
        </authorList>
    </citation>
    <scope>NUCLEOTIDE SEQUENCE [LARGE SCALE GENOMIC DNA]</scope>
    <source>
        <strain evidence="8">cv. Victoria</strain>
        <tissue evidence="7">Leaf</tissue>
    </source>
</reference>
<evidence type="ECO:0000313" key="8">
    <source>
        <dbReference type="Proteomes" id="UP000324897"/>
    </source>
</evidence>
<organism evidence="7 8">
    <name type="scientific">Eragrostis curvula</name>
    <name type="common">weeping love grass</name>
    <dbReference type="NCBI Taxonomy" id="38414"/>
    <lineage>
        <taxon>Eukaryota</taxon>
        <taxon>Viridiplantae</taxon>
        <taxon>Streptophyta</taxon>
        <taxon>Embryophyta</taxon>
        <taxon>Tracheophyta</taxon>
        <taxon>Spermatophyta</taxon>
        <taxon>Magnoliopsida</taxon>
        <taxon>Liliopsida</taxon>
        <taxon>Poales</taxon>
        <taxon>Poaceae</taxon>
        <taxon>PACMAD clade</taxon>
        <taxon>Chloridoideae</taxon>
        <taxon>Eragrostideae</taxon>
        <taxon>Eragrostidinae</taxon>
        <taxon>Eragrostis</taxon>
    </lineage>
</organism>
<dbReference type="InterPro" id="IPR027705">
    <property type="entry name" value="Flotillin_fam"/>
</dbReference>
<keyword evidence="2 4" id="KW-0472">Membrane</keyword>
<feature type="coiled-coil region" evidence="5">
    <location>
        <begin position="163"/>
        <end position="206"/>
    </location>
</feature>
<dbReference type="EMBL" id="RWGY01000026">
    <property type="protein sequence ID" value="TVU22647.1"/>
    <property type="molecule type" value="Genomic_DNA"/>
</dbReference>
<keyword evidence="8" id="KW-1185">Reference proteome</keyword>
<dbReference type="SUPFAM" id="SSF117892">
    <property type="entry name" value="Band 7/SPFH domain"/>
    <property type="match status" value="1"/>
</dbReference>
<feature type="domain" description="Band 7" evidence="6">
    <location>
        <begin position="24"/>
        <end position="169"/>
    </location>
</feature>
<evidence type="ECO:0000256" key="2">
    <source>
        <dbReference type="ARBA" id="ARBA00023136"/>
    </source>
</evidence>
<dbReference type="Gene3D" id="3.30.479.30">
    <property type="entry name" value="Band 7 domain"/>
    <property type="match status" value="1"/>
</dbReference>
<evidence type="ECO:0000259" key="6">
    <source>
        <dbReference type="Pfam" id="PF01145"/>
    </source>
</evidence>
<evidence type="ECO:0000256" key="1">
    <source>
        <dbReference type="ARBA" id="ARBA00007161"/>
    </source>
</evidence>
<name>A0A5J9UH56_9POAL</name>
<keyword evidence="5" id="KW-0175">Coiled coil</keyword>
<dbReference type="PANTHER" id="PTHR13806:SF23">
    <property type="entry name" value="FLOTILLIN-LIKE PROTEIN 2"/>
    <property type="match status" value="1"/>
</dbReference>
<keyword evidence="4" id="KW-1003">Cell membrane</keyword>
<comment type="subcellular location">
    <subcellularLocation>
        <location evidence="4">Cell membrane</location>
        <topology evidence="4">Lipid-anchor</topology>
    </subcellularLocation>
    <subcellularLocation>
        <location evidence="4">Membrane</location>
        <location evidence="4">Caveola</location>
    </subcellularLocation>
</comment>
<sequence>MATFRVAGASTEYLAITGWGVDDVKLAKKAWVWLGQRCKTLDVAPASYEMEAQGVTSENFPVVLRVVYTVGPKIDDKNQLGDQEPPLLLYAKLVALPSKKKEDCSSRVKELVQGALERHAGAVAAGMAADEILGEACRFAEDVLERVQLDLGKFGIHVYSANVKRLRVDMPASEQKMTHLEEELSVAQLEEWIAKLRLRVTRLEEERLRVTGPEERLCNDRLMVITSYLLEVLALRLSRHGRGAAAAPAAAH</sequence>
<gene>
    <name evidence="7" type="ORF">EJB05_32361</name>
</gene>
<evidence type="ECO:0000256" key="3">
    <source>
        <dbReference type="ARBA" id="ARBA00023288"/>
    </source>
</evidence>
<feature type="non-terminal residue" evidence="7">
    <location>
        <position position="1"/>
    </location>
</feature>
<dbReference type="Proteomes" id="UP000324897">
    <property type="component" value="Unassembled WGS sequence"/>
</dbReference>
<evidence type="ECO:0000256" key="4">
    <source>
        <dbReference type="RuleBase" id="RU366054"/>
    </source>
</evidence>
<dbReference type="Gramene" id="TVU22647">
    <property type="protein sequence ID" value="TVU22647"/>
    <property type="gene ID" value="EJB05_32361"/>
</dbReference>
<keyword evidence="3" id="KW-0449">Lipoprotein</keyword>
<dbReference type="InterPro" id="IPR001107">
    <property type="entry name" value="Band_7"/>
</dbReference>
<dbReference type="InterPro" id="IPR036013">
    <property type="entry name" value="Band_7/SPFH_dom_sf"/>
</dbReference>
<proteinExistence type="inferred from homology"/>
<evidence type="ECO:0000313" key="7">
    <source>
        <dbReference type="EMBL" id="TVU22647.1"/>
    </source>
</evidence>